<reference evidence="3" key="1">
    <citation type="submission" date="2015-08" db="EMBL/GenBank/DDBJ databases">
        <authorList>
            <person name="Varghese N."/>
        </authorList>
    </citation>
    <scope>NUCLEOTIDE SEQUENCE [LARGE SCALE GENOMIC DNA]</scope>
    <source>
        <strain evidence="3">JCM 18476</strain>
    </source>
</reference>
<evidence type="ECO:0008006" key="4">
    <source>
        <dbReference type="Google" id="ProtNLM"/>
    </source>
</evidence>
<gene>
    <name evidence="2" type="ORF">Ga0061065_10824</name>
</gene>
<protein>
    <recommendedName>
        <fullName evidence="4">Lipoprotein</fullName>
    </recommendedName>
</protein>
<name>A0A0K6INP8_9GAMM</name>
<feature type="chain" id="PRO_5005505740" description="Lipoprotein" evidence="1">
    <location>
        <begin position="21"/>
        <end position="200"/>
    </location>
</feature>
<evidence type="ECO:0000313" key="2">
    <source>
        <dbReference type="EMBL" id="CUB04714.1"/>
    </source>
</evidence>
<organism evidence="2 3">
    <name type="scientific">Marinomonas fungiae</name>
    <dbReference type="NCBI Taxonomy" id="1137284"/>
    <lineage>
        <taxon>Bacteria</taxon>
        <taxon>Pseudomonadati</taxon>
        <taxon>Pseudomonadota</taxon>
        <taxon>Gammaproteobacteria</taxon>
        <taxon>Oceanospirillales</taxon>
        <taxon>Oceanospirillaceae</taxon>
        <taxon>Marinomonas</taxon>
    </lineage>
</organism>
<accession>A0A0K6INP8</accession>
<dbReference type="Pfam" id="PF07273">
    <property type="entry name" value="DUF1439"/>
    <property type="match status" value="1"/>
</dbReference>
<keyword evidence="3" id="KW-1185">Reference proteome</keyword>
<dbReference type="Gene3D" id="3.15.10.40">
    <property type="entry name" value="Uncharacterised protein PF07273, DUF1439"/>
    <property type="match status" value="1"/>
</dbReference>
<dbReference type="STRING" id="1137284.GCA_001418205_02546"/>
<evidence type="ECO:0000313" key="3">
    <source>
        <dbReference type="Proteomes" id="UP000182769"/>
    </source>
</evidence>
<dbReference type="EMBL" id="CYHG01000008">
    <property type="protein sequence ID" value="CUB04714.1"/>
    <property type="molecule type" value="Genomic_DNA"/>
</dbReference>
<feature type="signal peptide" evidence="1">
    <location>
        <begin position="1"/>
        <end position="20"/>
    </location>
</feature>
<dbReference type="AlphaFoldDB" id="A0A0K6INP8"/>
<keyword evidence="1" id="KW-0732">Signal</keyword>
<dbReference type="InterPro" id="IPR010835">
    <property type="entry name" value="DUF1439"/>
</dbReference>
<evidence type="ECO:0000256" key="1">
    <source>
        <dbReference type="SAM" id="SignalP"/>
    </source>
</evidence>
<proteinExistence type="predicted"/>
<dbReference type="Proteomes" id="UP000182769">
    <property type="component" value="Unassembled WGS sequence"/>
</dbReference>
<dbReference type="PROSITE" id="PS51257">
    <property type="entry name" value="PROKAR_LIPOPROTEIN"/>
    <property type="match status" value="1"/>
</dbReference>
<sequence>MFREKLLKNKIMWFAGAAVAVLLSGCSSDMSVSETELNAEVAKRLATNQPDIIQLSLEESTLNLDLLIKEANIDLTERDGGLVMVDMKTDIRGTLNVFGQEMTMKAQLDPSFESGLRIEEDRVYLVGAKLTQISVQGNSISDEMFRNTLGSLHGDFEKALADYFNTHPVYVLNHSMTEKAAARMVKNIVITDDSIEFMIF</sequence>